<dbReference type="STRING" id="43265.A0A545UQL9"/>
<accession>A0A545UQL9</accession>
<evidence type="ECO:0000256" key="1">
    <source>
        <dbReference type="ARBA" id="ARBA00023242"/>
    </source>
</evidence>
<dbReference type="PROSITE" id="PS50048">
    <property type="entry name" value="ZN2_CY6_FUNGAL_2"/>
    <property type="match status" value="1"/>
</dbReference>
<dbReference type="PANTHER" id="PTHR38111">
    <property type="entry name" value="ZN(2)-C6 FUNGAL-TYPE DOMAIN-CONTAINING PROTEIN-RELATED"/>
    <property type="match status" value="1"/>
</dbReference>
<dbReference type="SUPFAM" id="SSF57701">
    <property type="entry name" value="Zn2/Cys6 DNA-binding domain"/>
    <property type="match status" value="1"/>
</dbReference>
<dbReference type="AlphaFoldDB" id="A0A545UQL9"/>
<protein>
    <submittedName>
        <fullName evidence="3">C6 finger domain-containing protein</fullName>
    </submittedName>
</protein>
<dbReference type="InterPro" id="IPR036864">
    <property type="entry name" value="Zn2-C6_fun-type_DNA-bd_sf"/>
</dbReference>
<reference evidence="3 4" key="1">
    <citation type="journal article" date="2019" name="Appl. Microbiol. Biotechnol.">
        <title>Genome sequence of Isaria javanica and comparative genome analysis insights into family S53 peptidase evolution in fungal entomopathogens.</title>
        <authorList>
            <person name="Lin R."/>
            <person name="Zhang X."/>
            <person name="Xin B."/>
            <person name="Zou M."/>
            <person name="Gao Y."/>
            <person name="Qin F."/>
            <person name="Hu Q."/>
            <person name="Xie B."/>
            <person name="Cheng X."/>
        </authorList>
    </citation>
    <scope>NUCLEOTIDE SEQUENCE [LARGE SCALE GENOMIC DNA]</scope>
    <source>
        <strain evidence="3 4">IJ1G</strain>
    </source>
</reference>
<dbReference type="Pfam" id="PF00172">
    <property type="entry name" value="Zn_clus"/>
    <property type="match status" value="1"/>
</dbReference>
<feature type="domain" description="Zn(2)-C6 fungal-type" evidence="2">
    <location>
        <begin position="26"/>
        <end position="57"/>
    </location>
</feature>
<dbReference type="PROSITE" id="PS00463">
    <property type="entry name" value="ZN2_CY6_FUNGAL_1"/>
    <property type="match status" value="1"/>
</dbReference>
<dbReference type="GO" id="GO:0000981">
    <property type="term" value="F:DNA-binding transcription factor activity, RNA polymerase II-specific"/>
    <property type="evidence" value="ECO:0007669"/>
    <property type="project" value="InterPro"/>
</dbReference>
<keyword evidence="1" id="KW-0539">Nucleus</keyword>
<evidence type="ECO:0000313" key="3">
    <source>
        <dbReference type="EMBL" id="TQV91738.1"/>
    </source>
</evidence>
<dbReference type="Proteomes" id="UP000315783">
    <property type="component" value="Unassembled WGS sequence"/>
</dbReference>
<dbReference type="InterPro" id="IPR001138">
    <property type="entry name" value="Zn2Cys6_DnaBD"/>
</dbReference>
<organism evidence="3 4">
    <name type="scientific">Cordyceps javanica</name>
    <dbReference type="NCBI Taxonomy" id="43265"/>
    <lineage>
        <taxon>Eukaryota</taxon>
        <taxon>Fungi</taxon>
        <taxon>Dikarya</taxon>
        <taxon>Ascomycota</taxon>
        <taxon>Pezizomycotina</taxon>
        <taxon>Sordariomycetes</taxon>
        <taxon>Hypocreomycetidae</taxon>
        <taxon>Hypocreales</taxon>
        <taxon>Cordycipitaceae</taxon>
        <taxon>Cordyceps</taxon>
    </lineage>
</organism>
<dbReference type="PANTHER" id="PTHR38111:SF2">
    <property type="entry name" value="FINGER DOMAIN PROTEIN, PUTATIVE (AFU_ORTHOLOGUE AFUA_1G01560)-RELATED"/>
    <property type="match status" value="1"/>
</dbReference>
<dbReference type="InterPro" id="IPR053178">
    <property type="entry name" value="Osmoadaptation_assoc"/>
</dbReference>
<comment type="caution">
    <text evidence="3">The sequence shown here is derived from an EMBL/GenBank/DDBJ whole genome shotgun (WGS) entry which is preliminary data.</text>
</comment>
<sequence length="497" mass="55473">MQHLSEIGLSDALIRPIPKLARRSKGCLTCRQRKVKCGTADFDPPECKRCLKGFHNCQGYENQTIFVHSNITQKERLPMHSETRFYPEAAPERTGSTQPVPFLALKAFRDKIAIGHLFARFGITFIHIPDANDAPTISSIFHAADEESSAYLAGLAVSEALFGRLHSGTNTAHRSTHLYSRGLASLQSELTLPRLMSKNHGVYSLLWSSMFFAFYEALVFSAPGNWLQHCQGLLAVVGSQIKIIDGATACVVLRRRTFLEKPEWKSIPWGCRPDSQKTFRVLLDDIYCDISGFMEAADHLPTVVSETEKDAPIVKLRSKVIQALSDTESLRARWETKYSKACHEASPSGAALPFASPFDTIYRFSKPERAFEINGFNTIRLLLASLANQLGIATASLSLVSSMHASTGPLQNPLLPPGKYCPTSYALEICRTVEYMMDCEWDILGGFALLVPLAVASRQLRDYPDIQAWLDQVFRRIDLEKGFKIAEHVREMTGKNI</sequence>
<dbReference type="GO" id="GO:0008270">
    <property type="term" value="F:zinc ion binding"/>
    <property type="evidence" value="ECO:0007669"/>
    <property type="project" value="InterPro"/>
</dbReference>
<evidence type="ECO:0000259" key="2">
    <source>
        <dbReference type="PROSITE" id="PS50048"/>
    </source>
</evidence>
<dbReference type="EMBL" id="SPUK01000018">
    <property type="protein sequence ID" value="TQV91738.1"/>
    <property type="molecule type" value="Genomic_DNA"/>
</dbReference>
<proteinExistence type="predicted"/>
<gene>
    <name evidence="3" type="ORF">IF1G_09804</name>
</gene>
<dbReference type="CDD" id="cd00067">
    <property type="entry name" value="GAL4"/>
    <property type="match status" value="1"/>
</dbReference>
<dbReference type="Gene3D" id="4.10.240.10">
    <property type="entry name" value="Zn(2)-C6 fungal-type DNA-binding domain"/>
    <property type="match status" value="1"/>
</dbReference>
<evidence type="ECO:0000313" key="4">
    <source>
        <dbReference type="Proteomes" id="UP000315783"/>
    </source>
</evidence>
<name>A0A545UQL9_9HYPO</name>
<keyword evidence="4" id="KW-1185">Reference proteome</keyword>